<evidence type="ECO:0000313" key="3">
    <source>
        <dbReference type="Proteomes" id="UP001162044"/>
    </source>
</evidence>
<feature type="domain" description="Glycosyltransferase 2-like" evidence="1">
    <location>
        <begin position="14"/>
        <end position="102"/>
    </location>
</feature>
<dbReference type="Proteomes" id="UP001162044">
    <property type="component" value="Unassembled WGS sequence"/>
</dbReference>
<reference evidence="2" key="1">
    <citation type="submission" date="2023-04" db="EMBL/GenBank/DDBJ databases">
        <authorList>
            <person name="Li W."/>
        </authorList>
    </citation>
    <scope>NUCLEOTIDE SEQUENCE</scope>
    <source>
        <strain evidence="2">QITACRE101</strain>
    </source>
</reference>
<evidence type="ECO:0000313" key="2">
    <source>
        <dbReference type="EMBL" id="MDH2306836.1"/>
    </source>
</evidence>
<gene>
    <name evidence="2" type="ORF">QDQ51_15610</name>
</gene>
<dbReference type="CDD" id="cd00761">
    <property type="entry name" value="Glyco_tranf_GTA_type"/>
    <property type="match status" value="1"/>
</dbReference>
<protein>
    <submittedName>
        <fullName evidence="2">Glycosyltransferase family A protein</fullName>
        <ecNumber evidence="2">2.4.-.-</ecNumber>
    </submittedName>
</protein>
<dbReference type="InterPro" id="IPR001173">
    <property type="entry name" value="Glyco_trans_2-like"/>
</dbReference>
<organism evidence="2 3">
    <name type="scientific">Providencia rettgeri</name>
    <dbReference type="NCBI Taxonomy" id="587"/>
    <lineage>
        <taxon>Bacteria</taxon>
        <taxon>Pseudomonadati</taxon>
        <taxon>Pseudomonadota</taxon>
        <taxon>Gammaproteobacteria</taxon>
        <taxon>Enterobacterales</taxon>
        <taxon>Morganellaceae</taxon>
        <taxon>Providencia</taxon>
    </lineage>
</organism>
<dbReference type="Gene3D" id="3.90.550.10">
    <property type="entry name" value="Spore Coat Polysaccharide Biosynthesis Protein SpsA, Chain A"/>
    <property type="match status" value="1"/>
</dbReference>
<dbReference type="InterPro" id="IPR029044">
    <property type="entry name" value="Nucleotide-diphossugar_trans"/>
</dbReference>
<dbReference type="AlphaFoldDB" id="A0AB35LD65"/>
<comment type="caution">
    <text evidence="2">The sequence shown here is derived from an EMBL/GenBank/DDBJ whole genome shotgun (WGS) entry which is preliminary data.</text>
</comment>
<evidence type="ECO:0000259" key="1">
    <source>
        <dbReference type="Pfam" id="PF00535"/>
    </source>
</evidence>
<dbReference type="SUPFAM" id="SSF53448">
    <property type="entry name" value="Nucleotide-diphospho-sugar transferases"/>
    <property type="match status" value="1"/>
</dbReference>
<dbReference type="EMBL" id="JARVQW010000008">
    <property type="protein sequence ID" value="MDH2306836.1"/>
    <property type="molecule type" value="Genomic_DNA"/>
</dbReference>
<reference evidence="2" key="2">
    <citation type="submission" date="2023-10" db="EMBL/GenBank/DDBJ databases">
        <title>Analysis of Resistance Genes of Carbapenem-resistant Providencia rettgeri.</title>
        <authorList>
            <person name="Liu M."/>
        </authorList>
    </citation>
    <scope>NUCLEOTIDE SEQUENCE</scope>
    <source>
        <strain evidence="2">QITACRE101</strain>
    </source>
</reference>
<name>A0AB35LD65_PRORE</name>
<keyword evidence="2" id="KW-0808">Transferase</keyword>
<proteinExistence type="predicted"/>
<accession>A0AB35LD65</accession>
<dbReference type="Pfam" id="PF00535">
    <property type="entry name" value="Glycos_transf_2"/>
    <property type="match status" value="1"/>
</dbReference>
<dbReference type="EC" id="2.4.-.-" evidence="2"/>
<sequence>MTLDMLYSTFENGIYSLIKNLPSQKKNIKIIIIHQVTPSFQDDEINYFFNNRDDIKYYKSSTKGVAKSRNIAINKSSSDIVLFCDDDVIYSANFQDIILNKYATYTDLGFITFAYSNHTSMSDFASKFSKKEFMHTLKSILRVGTIEVTARRSIILNNNIKFPEDMGAGTKYFLCDEPVFLSTFLKKKVKGMYVPEIICSHPEESSGKNFNNIDAFASRYLCFTRIFGRLLGFSLYIIYLVKNFNKFNGLISLKNALFIKFKINHDHELDKN</sequence>
<dbReference type="RefSeq" id="WP_196723995.1">
    <property type="nucleotide sequence ID" value="NZ_CP082351.1"/>
</dbReference>
<dbReference type="GO" id="GO:0016757">
    <property type="term" value="F:glycosyltransferase activity"/>
    <property type="evidence" value="ECO:0007669"/>
    <property type="project" value="UniProtKB-KW"/>
</dbReference>
<keyword evidence="2" id="KW-0328">Glycosyltransferase</keyword>